<evidence type="ECO:0000313" key="3">
    <source>
        <dbReference type="Proteomes" id="UP000613582"/>
    </source>
</evidence>
<evidence type="ECO:0000256" key="1">
    <source>
        <dbReference type="SAM" id="Phobius"/>
    </source>
</evidence>
<keyword evidence="1" id="KW-1133">Transmembrane helix</keyword>
<feature type="transmembrane region" description="Helical" evidence="1">
    <location>
        <begin position="45"/>
        <end position="68"/>
    </location>
</feature>
<name>A0A8J2V240_9PROT</name>
<reference evidence="2" key="2">
    <citation type="submission" date="2020-09" db="EMBL/GenBank/DDBJ databases">
        <authorList>
            <person name="Sun Q."/>
            <person name="Zhou Y."/>
        </authorList>
    </citation>
    <scope>NUCLEOTIDE SEQUENCE</scope>
    <source>
        <strain evidence="2">CGMCC 1.12921</strain>
    </source>
</reference>
<accession>A0A8J2V240</accession>
<sequence length="230" mass="25233">MSQESERGERFFLYFPWLILVTVIASFGAKAVFDADGLPPLTPLHHFHAVAMLAWFFLFALQPTLIHSGRVSLHRRLGQFSPLIVLAFIGFAIPISLLNWGRMGDPLIITANGVNLTLFLGLYISAIVYRRRADTHKRLMTYATLTLMGPAFGRIPEIFDQSPVLAVPFVFGYMLAPLVRDLIVRRSIHPATGIGFAILFAAIPVILGLSGMEGWASFLTSVLGPPAGGV</sequence>
<feature type="transmembrane region" description="Helical" evidence="1">
    <location>
        <begin position="12"/>
        <end position="33"/>
    </location>
</feature>
<dbReference type="EMBL" id="BMGH01000001">
    <property type="protein sequence ID" value="GGD15305.1"/>
    <property type="molecule type" value="Genomic_DNA"/>
</dbReference>
<feature type="transmembrane region" description="Helical" evidence="1">
    <location>
        <begin position="191"/>
        <end position="212"/>
    </location>
</feature>
<dbReference type="AlphaFoldDB" id="A0A8J2V240"/>
<feature type="transmembrane region" description="Helical" evidence="1">
    <location>
        <begin position="107"/>
        <end position="127"/>
    </location>
</feature>
<keyword evidence="1" id="KW-0472">Membrane</keyword>
<gene>
    <name evidence="2" type="ORF">GCM10011342_25090</name>
</gene>
<comment type="caution">
    <text evidence="2">The sequence shown here is derived from an EMBL/GenBank/DDBJ whole genome shotgun (WGS) entry which is preliminary data.</text>
</comment>
<dbReference type="RefSeq" id="WP_188158087.1">
    <property type="nucleotide sequence ID" value="NZ_BMGH01000001.1"/>
</dbReference>
<feature type="transmembrane region" description="Helical" evidence="1">
    <location>
        <begin position="80"/>
        <end position="101"/>
    </location>
</feature>
<dbReference type="Proteomes" id="UP000613582">
    <property type="component" value="Unassembled WGS sequence"/>
</dbReference>
<keyword evidence="3" id="KW-1185">Reference proteome</keyword>
<proteinExistence type="predicted"/>
<reference evidence="2" key="1">
    <citation type="journal article" date="2014" name="Int. J. Syst. Evol. Microbiol.">
        <title>Complete genome sequence of Corynebacterium casei LMG S-19264T (=DSM 44701T), isolated from a smear-ripened cheese.</title>
        <authorList>
            <consortium name="US DOE Joint Genome Institute (JGI-PGF)"/>
            <person name="Walter F."/>
            <person name="Albersmeier A."/>
            <person name="Kalinowski J."/>
            <person name="Ruckert C."/>
        </authorList>
    </citation>
    <scope>NUCLEOTIDE SEQUENCE</scope>
    <source>
        <strain evidence="2">CGMCC 1.12921</strain>
    </source>
</reference>
<keyword evidence="1" id="KW-0812">Transmembrane</keyword>
<organism evidence="2 3">
    <name type="scientific">Aquisalinus flavus</name>
    <dbReference type="NCBI Taxonomy" id="1526572"/>
    <lineage>
        <taxon>Bacteria</taxon>
        <taxon>Pseudomonadati</taxon>
        <taxon>Pseudomonadota</taxon>
        <taxon>Alphaproteobacteria</taxon>
        <taxon>Parvularculales</taxon>
        <taxon>Parvularculaceae</taxon>
        <taxon>Aquisalinus</taxon>
    </lineage>
</organism>
<protein>
    <submittedName>
        <fullName evidence="2">Uncharacterized protein</fullName>
    </submittedName>
</protein>
<evidence type="ECO:0000313" key="2">
    <source>
        <dbReference type="EMBL" id="GGD15305.1"/>
    </source>
</evidence>